<gene>
    <name evidence="1" type="primary">ORF217722</name>
</gene>
<sequence>SLCDDSFWNVVSDDDDPFCLLGKKLVEVFVPRGAKRESYDEFELDVTSITDVFLVIWLLRLEPAIPTVL</sequence>
<dbReference type="EMBL" id="HACG01051207">
    <property type="protein sequence ID" value="CEK98078.1"/>
    <property type="molecule type" value="Transcribed_RNA"/>
</dbReference>
<dbReference type="AlphaFoldDB" id="A0A0B7BYM8"/>
<proteinExistence type="predicted"/>
<feature type="non-terminal residue" evidence="1">
    <location>
        <position position="1"/>
    </location>
</feature>
<accession>A0A0B7BYM8</accession>
<protein>
    <submittedName>
        <fullName evidence="1">Uncharacterized protein</fullName>
    </submittedName>
</protein>
<organism evidence="1">
    <name type="scientific">Arion vulgaris</name>
    <dbReference type="NCBI Taxonomy" id="1028688"/>
    <lineage>
        <taxon>Eukaryota</taxon>
        <taxon>Metazoa</taxon>
        <taxon>Spiralia</taxon>
        <taxon>Lophotrochozoa</taxon>
        <taxon>Mollusca</taxon>
        <taxon>Gastropoda</taxon>
        <taxon>Heterobranchia</taxon>
        <taxon>Euthyneura</taxon>
        <taxon>Panpulmonata</taxon>
        <taxon>Eupulmonata</taxon>
        <taxon>Stylommatophora</taxon>
        <taxon>Helicina</taxon>
        <taxon>Arionoidea</taxon>
        <taxon>Arionidae</taxon>
        <taxon>Arion</taxon>
    </lineage>
</organism>
<reference evidence="1" key="1">
    <citation type="submission" date="2014-12" db="EMBL/GenBank/DDBJ databases">
        <title>Insight into the proteome of Arion vulgaris.</title>
        <authorList>
            <person name="Aradska J."/>
            <person name="Bulat T."/>
            <person name="Smidak R."/>
            <person name="Sarate P."/>
            <person name="Gangsoo J."/>
            <person name="Sialana F."/>
            <person name="Bilban M."/>
            <person name="Lubec G."/>
        </authorList>
    </citation>
    <scope>NUCLEOTIDE SEQUENCE</scope>
    <source>
        <tissue evidence="1">Skin</tissue>
    </source>
</reference>
<feature type="non-terminal residue" evidence="1">
    <location>
        <position position="69"/>
    </location>
</feature>
<evidence type="ECO:0000313" key="1">
    <source>
        <dbReference type="EMBL" id="CEK98078.1"/>
    </source>
</evidence>
<name>A0A0B7BYM8_9EUPU</name>